<dbReference type="Gene3D" id="3.90.25.10">
    <property type="entry name" value="UDP-galactose 4-epimerase, domain 1"/>
    <property type="match status" value="1"/>
</dbReference>
<feature type="non-terminal residue" evidence="3">
    <location>
        <position position="274"/>
    </location>
</feature>
<evidence type="ECO:0000256" key="1">
    <source>
        <dbReference type="ARBA" id="ARBA00007637"/>
    </source>
</evidence>
<dbReference type="Gene3D" id="3.40.50.720">
    <property type="entry name" value="NAD(P)-binding Rossmann-like Domain"/>
    <property type="match status" value="1"/>
</dbReference>
<protein>
    <recommendedName>
        <fullName evidence="2">NAD-dependent epimerase/dehydratase domain-containing protein</fullName>
    </recommendedName>
</protein>
<dbReference type="InterPro" id="IPR001509">
    <property type="entry name" value="Epimerase_deHydtase"/>
</dbReference>
<evidence type="ECO:0000259" key="2">
    <source>
        <dbReference type="Pfam" id="PF01370"/>
    </source>
</evidence>
<evidence type="ECO:0000313" key="3">
    <source>
        <dbReference type="EMBL" id="GAH47911.1"/>
    </source>
</evidence>
<comment type="caution">
    <text evidence="3">The sequence shown here is derived from an EMBL/GenBank/DDBJ whole genome shotgun (WGS) entry which is preliminary data.</text>
</comment>
<comment type="similarity">
    <text evidence="1">Belongs to the NAD(P)-dependent epimerase/dehydratase family.</text>
</comment>
<name>X1FQF7_9ZZZZ</name>
<dbReference type="Pfam" id="PF01370">
    <property type="entry name" value="Epimerase"/>
    <property type="match status" value="1"/>
</dbReference>
<dbReference type="AlphaFoldDB" id="X1FQF7"/>
<dbReference type="PANTHER" id="PTHR43000">
    <property type="entry name" value="DTDP-D-GLUCOSE 4,6-DEHYDRATASE-RELATED"/>
    <property type="match status" value="1"/>
</dbReference>
<sequence length="274" mass="31861">MKLLITGGAGFIATNFFQFLLTLPEEEQPEVRLFDRRYGQDLCKWEDVERAWEWEPDACINFASYTHIDDSIKNPKKFWDNNNTLVLNVLETCRRHNTRLIQISSSEVYGTVEYNPQNEEHPLQPHSPYALTKVVQDRACYAWWQTYDLNVSIIRPFNQFGPHQQTQKLIPKFTYNIMHGLPLPIYAEGKARRDWLYVKDTVRGIWLALNKLPAGEAINLATGKSWSITEVANLLKNIVPKVSGNPDLSKIVTVDHVDDRWGHVFHLERRLREG</sequence>
<dbReference type="InterPro" id="IPR036291">
    <property type="entry name" value="NAD(P)-bd_dom_sf"/>
</dbReference>
<accession>X1FQF7</accession>
<dbReference type="EMBL" id="BARU01021561">
    <property type="protein sequence ID" value="GAH47911.1"/>
    <property type="molecule type" value="Genomic_DNA"/>
</dbReference>
<feature type="domain" description="NAD-dependent epimerase/dehydratase" evidence="2">
    <location>
        <begin position="4"/>
        <end position="221"/>
    </location>
</feature>
<gene>
    <name evidence="3" type="ORF">S03H2_35280</name>
</gene>
<reference evidence="3" key="1">
    <citation type="journal article" date="2014" name="Front. Microbiol.">
        <title>High frequency of phylogenetically diverse reductive dehalogenase-homologous genes in deep subseafloor sedimentary metagenomes.</title>
        <authorList>
            <person name="Kawai M."/>
            <person name="Futagami T."/>
            <person name="Toyoda A."/>
            <person name="Takaki Y."/>
            <person name="Nishi S."/>
            <person name="Hori S."/>
            <person name="Arai W."/>
            <person name="Tsubouchi T."/>
            <person name="Morono Y."/>
            <person name="Uchiyama I."/>
            <person name="Ito T."/>
            <person name="Fujiyama A."/>
            <person name="Inagaki F."/>
            <person name="Takami H."/>
        </authorList>
    </citation>
    <scope>NUCLEOTIDE SEQUENCE</scope>
    <source>
        <strain evidence="3">Expedition CK06-06</strain>
    </source>
</reference>
<dbReference type="SUPFAM" id="SSF51735">
    <property type="entry name" value="NAD(P)-binding Rossmann-fold domains"/>
    <property type="match status" value="1"/>
</dbReference>
<proteinExistence type="inferred from homology"/>
<organism evidence="3">
    <name type="scientific">marine sediment metagenome</name>
    <dbReference type="NCBI Taxonomy" id="412755"/>
    <lineage>
        <taxon>unclassified sequences</taxon>
        <taxon>metagenomes</taxon>
        <taxon>ecological metagenomes</taxon>
    </lineage>
</organism>